<accession>A0A9N9BPH6</accession>
<dbReference type="OrthoDB" id="18139at2759"/>
<organism evidence="4 5">
    <name type="scientific">Ambispora leptoticha</name>
    <dbReference type="NCBI Taxonomy" id="144679"/>
    <lineage>
        <taxon>Eukaryota</taxon>
        <taxon>Fungi</taxon>
        <taxon>Fungi incertae sedis</taxon>
        <taxon>Mucoromycota</taxon>
        <taxon>Glomeromycotina</taxon>
        <taxon>Glomeromycetes</taxon>
        <taxon>Archaeosporales</taxon>
        <taxon>Ambisporaceae</taxon>
        <taxon>Ambispora</taxon>
    </lineage>
</organism>
<feature type="compositionally biased region" description="Basic and acidic residues" evidence="1">
    <location>
        <begin position="173"/>
        <end position="186"/>
    </location>
</feature>
<dbReference type="InterPro" id="IPR012098">
    <property type="entry name" value="SND3_fun"/>
</dbReference>
<dbReference type="PANTHER" id="PTHR28112:SF1">
    <property type="entry name" value="SRP-INDEPENDENT TARGETING PROTEIN 3"/>
    <property type="match status" value="1"/>
</dbReference>
<gene>
    <name evidence="4" type="ORF">ALEPTO_LOCUS6826</name>
</gene>
<name>A0A9N9BPH6_9GLOM</name>
<dbReference type="PIRSF" id="PIRSF008756">
    <property type="entry name" value="P_tr_PHO88"/>
    <property type="match status" value="1"/>
</dbReference>
<evidence type="ECO:0000313" key="5">
    <source>
        <dbReference type="Proteomes" id="UP000789508"/>
    </source>
</evidence>
<dbReference type="Proteomes" id="UP000789508">
    <property type="component" value="Unassembled WGS sequence"/>
</dbReference>
<feature type="region of interest" description="Disordered" evidence="1">
    <location>
        <begin position="166"/>
        <end position="186"/>
    </location>
</feature>
<comment type="caution">
    <text evidence="4">The sequence shown here is derived from an EMBL/GenBank/DDBJ whole genome shotgun (WGS) entry which is preliminary data.</text>
</comment>
<evidence type="ECO:0000313" key="4">
    <source>
        <dbReference type="EMBL" id="CAG8571298.1"/>
    </source>
</evidence>
<dbReference type="EMBL" id="CAJVPS010002554">
    <property type="protein sequence ID" value="CAG8571298.1"/>
    <property type="molecule type" value="Genomic_DNA"/>
</dbReference>
<keyword evidence="3" id="KW-0732">Signal</keyword>
<evidence type="ECO:0000256" key="2">
    <source>
        <dbReference type="SAM" id="Phobius"/>
    </source>
</evidence>
<protein>
    <submittedName>
        <fullName evidence="4">8780_t:CDS:1</fullName>
    </submittedName>
</protein>
<evidence type="ECO:0000256" key="3">
    <source>
        <dbReference type="SAM" id="SignalP"/>
    </source>
</evidence>
<dbReference type="AlphaFoldDB" id="A0A9N9BPH6"/>
<dbReference type="GO" id="GO:0005739">
    <property type="term" value="C:mitochondrion"/>
    <property type="evidence" value="ECO:0007669"/>
    <property type="project" value="TreeGrafter"/>
</dbReference>
<keyword evidence="2" id="KW-0472">Membrane</keyword>
<proteinExistence type="predicted"/>
<reference evidence="4" key="1">
    <citation type="submission" date="2021-06" db="EMBL/GenBank/DDBJ databases">
        <authorList>
            <person name="Kallberg Y."/>
            <person name="Tangrot J."/>
            <person name="Rosling A."/>
        </authorList>
    </citation>
    <scope>NUCLEOTIDE SEQUENCE</scope>
    <source>
        <strain evidence="4">FL130A</strain>
    </source>
</reference>
<feature type="chain" id="PRO_5040146593" evidence="3">
    <location>
        <begin position="21"/>
        <end position="186"/>
    </location>
</feature>
<keyword evidence="2" id="KW-0812">Transmembrane</keyword>
<dbReference type="GO" id="GO:0005783">
    <property type="term" value="C:endoplasmic reticulum"/>
    <property type="evidence" value="ECO:0007669"/>
    <property type="project" value="InterPro"/>
</dbReference>
<dbReference type="PANTHER" id="PTHR28112">
    <property type="entry name" value="SRP-INDEPENDENT TARGETING PROTEIN 3"/>
    <property type="match status" value="1"/>
</dbReference>
<dbReference type="GO" id="GO:0045047">
    <property type="term" value="P:protein targeting to ER"/>
    <property type="evidence" value="ECO:0007669"/>
    <property type="project" value="InterPro"/>
</dbReference>
<feature type="signal peptide" evidence="3">
    <location>
        <begin position="1"/>
        <end position="20"/>
    </location>
</feature>
<keyword evidence="5" id="KW-1185">Reference proteome</keyword>
<dbReference type="Pfam" id="PF10032">
    <property type="entry name" value="Pho88"/>
    <property type="match status" value="1"/>
</dbReference>
<sequence length="186" mass="21239">MNPQIANLVLVLFIVQVARKFDMEDPNVLFYVRAFYASSQLLVMTLCYITKFKIKAKNDTTPLKYVEPAKPFQQEPNEVVQTTFRDYDLKKVDELINQTIIGVVIMSALHFYWNFTQPLFIQTILPVKNALQNNVIRIHLLGHKAEGELKRPFKIVSPFGALADAQQPATDKASIKKAEKAAKKNE</sequence>
<feature type="transmembrane region" description="Helical" evidence="2">
    <location>
        <begin position="30"/>
        <end position="49"/>
    </location>
</feature>
<keyword evidence="2" id="KW-1133">Transmembrane helix</keyword>
<evidence type="ECO:0000256" key="1">
    <source>
        <dbReference type="SAM" id="MobiDB-lite"/>
    </source>
</evidence>